<accession>A0A8X8YF12</accession>
<reference evidence="2" key="1">
    <citation type="submission" date="2018-01" db="EMBL/GenBank/DDBJ databases">
        <authorList>
            <person name="Mao J.F."/>
        </authorList>
    </citation>
    <scope>NUCLEOTIDE SEQUENCE</scope>
    <source>
        <strain evidence="2">Huo1</strain>
        <tissue evidence="2">Leaf</tissue>
    </source>
</reference>
<dbReference type="Proteomes" id="UP000298416">
    <property type="component" value="Unassembled WGS sequence"/>
</dbReference>
<dbReference type="InterPro" id="IPR044274">
    <property type="entry name" value="RFI2"/>
</dbReference>
<proteinExistence type="predicted"/>
<dbReference type="GO" id="GO:0004842">
    <property type="term" value="F:ubiquitin-protein transferase activity"/>
    <property type="evidence" value="ECO:0007669"/>
    <property type="project" value="InterPro"/>
</dbReference>
<protein>
    <recommendedName>
        <fullName evidence="4">RING-type domain-containing protein</fullName>
    </recommendedName>
</protein>
<dbReference type="InterPro" id="IPR013083">
    <property type="entry name" value="Znf_RING/FYVE/PHD"/>
</dbReference>
<comment type="caution">
    <text evidence="2">The sequence shown here is derived from an EMBL/GenBank/DDBJ whole genome shotgun (WGS) entry which is preliminary data.</text>
</comment>
<reference evidence="2" key="2">
    <citation type="submission" date="2020-08" db="EMBL/GenBank/DDBJ databases">
        <title>Plant Genome Project.</title>
        <authorList>
            <person name="Zhang R.-G."/>
        </authorList>
    </citation>
    <scope>NUCLEOTIDE SEQUENCE</scope>
    <source>
        <strain evidence="2">Huo1</strain>
        <tissue evidence="2">Leaf</tissue>
    </source>
</reference>
<sequence length="549" mass="60609">MGLGDADLLDDGDSGDKVSDAVVPCSICLDVVTDAGNRSWAKLQCGHQFHLGGLLATRRELGRTVSQLEHEMYTVVDEDCIGSAFNVKGAMQCPNCRKIEKGQWLYANGGRQLPEFSTDDWAHDEDLYDLNYSEMTFGVHWCPFSGLTRLPSSFDLEYESLIPESACWLLAVRNFALLKSAGARTTISFVPALDFMKPVVNFVSISARFVFVEITSAGFPPAIVCARFNKCQYGGCWRVFSPNCAEDFTFCISLALMLHYIFVVCQFNYYLSPCTYPVNKSLLFVCICSEGEFPSSAYHDHVGHHAHFVEHGPASSTTHPCPYIAYFGTTSTSSGNVSDGSNFSNHWSGLSAPSEVRNSYASPSVDAHYHNNWDHPSHVAATNRIGSADQPPIPSVRHGMHPFVVGHSAASRAITSSVLPPYPGTVARPRDRPPLQAHFQQSSSARASLVSAGRRSASHRGLHQVSPVASSSDGFYFFSSNPSGISFQDAERPPRDHFQGWEREQQPGFHVTQVDRDSIWAPFHHPSSNYGVRPRQRHGSERMPSQNRT</sequence>
<evidence type="ECO:0008006" key="4">
    <source>
        <dbReference type="Google" id="ProtNLM"/>
    </source>
</evidence>
<dbReference type="AlphaFoldDB" id="A0A8X8YF12"/>
<gene>
    <name evidence="2" type="ORF">SASPL_108271</name>
</gene>
<evidence type="ECO:0000256" key="1">
    <source>
        <dbReference type="SAM" id="MobiDB-lite"/>
    </source>
</evidence>
<dbReference type="EMBL" id="PNBA02000003">
    <property type="protein sequence ID" value="KAG6430209.1"/>
    <property type="molecule type" value="Genomic_DNA"/>
</dbReference>
<dbReference type="PANTHER" id="PTHR46798:SF3">
    <property type="entry name" value="RING FINGER FAMILY PROTEIN"/>
    <property type="match status" value="1"/>
</dbReference>
<name>A0A8X8YF12_SALSN</name>
<keyword evidence="3" id="KW-1185">Reference proteome</keyword>
<dbReference type="PANTHER" id="PTHR46798">
    <property type="entry name" value="OS09G0511500 PROTEIN"/>
    <property type="match status" value="1"/>
</dbReference>
<evidence type="ECO:0000313" key="2">
    <source>
        <dbReference type="EMBL" id="KAG6430209.1"/>
    </source>
</evidence>
<dbReference type="Gene3D" id="3.30.40.10">
    <property type="entry name" value="Zinc/RING finger domain, C3HC4 (zinc finger)"/>
    <property type="match status" value="1"/>
</dbReference>
<evidence type="ECO:0000313" key="3">
    <source>
        <dbReference type="Proteomes" id="UP000298416"/>
    </source>
</evidence>
<organism evidence="2">
    <name type="scientific">Salvia splendens</name>
    <name type="common">Scarlet sage</name>
    <dbReference type="NCBI Taxonomy" id="180675"/>
    <lineage>
        <taxon>Eukaryota</taxon>
        <taxon>Viridiplantae</taxon>
        <taxon>Streptophyta</taxon>
        <taxon>Embryophyta</taxon>
        <taxon>Tracheophyta</taxon>
        <taxon>Spermatophyta</taxon>
        <taxon>Magnoliopsida</taxon>
        <taxon>eudicotyledons</taxon>
        <taxon>Gunneridae</taxon>
        <taxon>Pentapetalae</taxon>
        <taxon>asterids</taxon>
        <taxon>lamiids</taxon>
        <taxon>Lamiales</taxon>
        <taxon>Lamiaceae</taxon>
        <taxon>Nepetoideae</taxon>
        <taxon>Mentheae</taxon>
        <taxon>Salviinae</taxon>
        <taxon>Salvia</taxon>
        <taxon>Salvia subgen. Calosphace</taxon>
        <taxon>core Calosphace</taxon>
    </lineage>
</organism>
<feature type="region of interest" description="Disordered" evidence="1">
    <location>
        <begin position="522"/>
        <end position="549"/>
    </location>
</feature>
<feature type="region of interest" description="Disordered" evidence="1">
    <location>
        <begin position="427"/>
        <end position="464"/>
    </location>
</feature>